<dbReference type="Pfam" id="PF13340">
    <property type="entry name" value="DUF4096"/>
    <property type="match status" value="1"/>
</dbReference>
<dbReference type="PANTHER" id="PTHR46637">
    <property type="entry name" value="TIS1421-TRANSPOSASE PROTEIN A"/>
    <property type="match status" value="1"/>
</dbReference>
<dbReference type="InterPro" id="IPR052909">
    <property type="entry name" value="Transposase_6_like"/>
</dbReference>
<organism evidence="2 3">
    <name type="scientific">Phyllobacterium phragmitis</name>
    <dbReference type="NCBI Taxonomy" id="2670329"/>
    <lineage>
        <taxon>Bacteria</taxon>
        <taxon>Pseudomonadati</taxon>
        <taxon>Pseudomonadota</taxon>
        <taxon>Alphaproteobacteria</taxon>
        <taxon>Hyphomicrobiales</taxon>
        <taxon>Phyllobacteriaceae</taxon>
        <taxon>Phyllobacterium</taxon>
    </lineage>
</organism>
<keyword evidence="3" id="KW-1185">Reference proteome</keyword>
<dbReference type="PANTHER" id="PTHR46637:SF1">
    <property type="entry name" value="BLL5188 PROTEIN"/>
    <property type="match status" value="1"/>
</dbReference>
<evidence type="ECO:0000313" key="3">
    <source>
        <dbReference type="Proteomes" id="UP000239434"/>
    </source>
</evidence>
<dbReference type="EMBL" id="PVBR01000024">
    <property type="protein sequence ID" value="PRD41166.1"/>
    <property type="molecule type" value="Genomic_DNA"/>
</dbReference>
<reference evidence="2 3" key="1">
    <citation type="submission" date="2018-02" db="EMBL/GenBank/DDBJ databases">
        <title>The draft genome of Phyllobacterium sp. 1N-3.</title>
        <authorList>
            <person name="Liu L."/>
            <person name="Li L."/>
            <person name="Zhang X."/>
            <person name="Wang T."/>
            <person name="Liang L."/>
        </authorList>
    </citation>
    <scope>NUCLEOTIDE SEQUENCE [LARGE SCALE GENOMIC DNA]</scope>
    <source>
        <strain evidence="2 3">1N-3</strain>
    </source>
</reference>
<evidence type="ECO:0000313" key="2">
    <source>
        <dbReference type="EMBL" id="PRD41166.1"/>
    </source>
</evidence>
<sequence>MRTAVLIQGFHLEAALGERVGLTDEEWVLISLLLPAERGRGCRPAQDNRRYFEGMMWMARTGAQWRHLPNEYGKWNSVFRRYRRWVETGVFEAMLETLAELVERDRSADMIDSTVIRGTPLCGRRRVMVISFQFSSGQITRAEAPRASLERVSCWFL</sequence>
<comment type="caution">
    <text evidence="2">The sequence shown here is derived from an EMBL/GenBank/DDBJ whole genome shotgun (WGS) entry which is preliminary data.</text>
</comment>
<evidence type="ECO:0000259" key="1">
    <source>
        <dbReference type="Pfam" id="PF13340"/>
    </source>
</evidence>
<feature type="domain" description="Insertion element IS402-like" evidence="1">
    <location>
        <begin position="22"/>
        <end position="94"/>
    </location>
</feature>
<dbReference type="AlphaFoldDB" id="A0A2S9IKV9"/>
<dbReference type="InterPro" id="IPR025161">
    <property type="entry name" value="IS402-like_dom"/>
</dbReference>
<name>A0A2S9IKV9_9HYPH</name>
<accession>A0A2S9IKV9</accession>
<dbReference type="Proteomes" id="UP000239434">
    <property type="component" value="Unassembled WGS sequence"/>
</dbReference>
<proteinExistence type="predicted"/>
<dbReference type="NCBIfam" id="NF033580">
    <property type="entry name" value="transpos_IS5_3"/>
    <property type="match status" value="1"/>
</dbReference>
<gene>
    <name evidence="2" type="ORF">C5748_23290</name>
</gene>
<protein>
    <recommendedName>
        <fullName evidence="1">Insertion element IS402-like domain-containing protein</fullName>
    </recommendedName>
</protein>